<evidence type="ECO:0000313" key="12">
    <source>
        <dbReference type="EMBL" id="MDN4166560.1"/>
    </source>
</evidence>
<dbReference type="EMBL" id="JAUHJS010000007">
    <property type="protein sequence ID" value="MDN4166560.1"/>
    <property type="molecule type" value="Genomic_DNA"/>
</dbReference>
<evidence type="ECO:0000256" key="10">
    <source>
        <dbReference type="SAM" id="Coils"/>
    </source>
</evidence>
<sequence>MLQSLSIKNYALIQELEMHPAPGLSMITGETGAGKSIMLGAIGLLMGNRADTKVLYNEEEKCIIEGVFDVSSYQLQALFEEEEIDYDNTCIIRREVSPAGKSRAFINDTPATLDTVKRIGLRLMDVHSQHETLLLGDSQFQLDMVDAFAGNHSLLTSYRQSYQVFKKLQKDYQQKKAEGEALQKEADLNQFLFNELEAANLQAHEQEELEELLQKLENAEEIKIKIAEALAVLSEGEFAAESALRAGNSLLQQLGKFGETFAQLKSRLESVLIETTDVVQELAKEGELIEYDPERIALTKERLTLIYQLQQKHRVQGIQELLQIQEELGKKVEAFQSMDETLQKLQKAVQEQEKQVISLAKQLSDTRKKEFAGIEKAIKTLLQDLGMPDAQLSFQHEMLPPQVHGSDDIRLLFSANKGMKPQELKSVASGGEFSRLMFSIKYLLADKTALPTIIFDEIDTGISGEIALKMVKMMRTMASRHQVITISHLPQMAAKGEFHYFVFKDNSAAKTVSRIKLLEPSERVEEIAKMIGGASPSENAYQTARELLEMA</sequence>
<comment type="similarity">
    <text evidence="2 9">Belongs to the RecN family.</text>
</comment>
<evidence type="ECO:0000256" key="2">
    <source>
        <dbReference type="ARBA" id="ARBA00009441"/>
    </source>
</evidence>
<dbReference type="PANTHER" id="PTHR11059:SF0">
    <property type="entry name" value="DNA REPAIR PROTEIN RECN"/>
    <property type="match status" value="1"/>
</dbReference>
<gene>
    <name evidence="12" type="primary">recN</name>
    <name evidence="12" type="ORF">QWY31_13710</name>
</gene>
<keyword evidence="7 9" id="KW-0234">DNA repair</keyword>
<feature type="coiled-coil region" evidence="10">
    <location>
        <begin position="335"/>
        <end position="369"/>
    </location>
</feature>
<evidence type="ECO:0000256" key="6">
    <source>
        <dbReference type="ARBA" id="ARBA00022840"/>
    </source>
</evidence>
<dbReference type="InterPro" id="IPR004604">
    <property type="entry name" value="DNA_recomb/repair_RecN"/>
</dbReference>
<organism evidence="12 13">
    <name type="scientific">Shiella aurantiaca</name>
    <dbReference type="NCBI Taxonomy" id="3058365"/>
    <lineage>
        <taxon>Bacteria</taxon>
        <taxon>Pseudomonadati</taxon>
        <taxon>Bacteroidota</taxon>
        <taxon>Cytophagia</taxon>
        <taxon>Cytophagales</taxon>
        <taxon>Shiellaceae</taxon>
        <taxon>Shiella</taxon>
    </lineage>
</organism>
<reference evidence="12" key="1">
    <citation type="submission" date="2023-06" db="EMBL/GenBank/DDBJ databases">
        <title>Cytophagales bacterium Strain LB-30, isolated from soil.</title>
        <authorList>
            <person name="Liu B."/>
        </authorList>
    </citation>
    <scope>NUCLEOTIDE SEQUENCE</scope>
    <source>
        <strain evidence="12">LB-30</strain>
    </source>
</reference>
<keyword evidence="5 9" id="KW-0227">DNA damage</keyword>
<evidence type="ECO:0000313" key="13">
    <source>
        <dbReference type="Proteomes" id="UP001168552"/>
    </source>
</evidence>
<dbReference type="Gene3D" id="3.40.50.300">
    <property type="entry name" value="P-loop containing nucleotide triphosphate hydrolases"/>
    <property type="match status" value="2"/>
</dbReference>
<comment type="function">
    <text evidence="1 9">May be involved in recombinational repair of damaged DNA.</text>
</comment>
<feature type="coiled-coil region" evidence="10">
    <location>
        <begin position="165"/>
        <end position="229"/>
    </location>
</feature>
<keyword evidence="10" id="KW-0175">Coiled coil</keyword>
<keyword evidence="4" id="KW-0547">Nucleotide-binding</keyword>
<dbReference type="InterPro" id="IPR027417">
    <property type="entry name" value="P-loop_NTPase"/>
</dbReference>
<evidence type="ECO:0000256" key="7">
    <source>
        <dbReference type="ARBA" id="ARBA00023204"/>
    </source>
</evidence>
<feature type="domain" description="RecF/RecN/SMC N-terminal" evidence="11">
    <location>
        <begin position="2"/>
        <end position="506"/>
    </location>
</feature>
<evidence type="ECO:0000256" key="3">
    <source>
        <dbReference type="ARBA" id="ARBA00021315"/>
    </source>
</evidence>
<keyword evidence="13" id="KW-1185">Reference proteome</keyword>
<dbReference type="NCBIfam" id="TIGR00634">
    <property type="entry name" value="recN"/>
    <property type="match status" value="1"/>
</dbReference>
<name>A0ABT8F7Y2_9BACT</name>
<evidence type="ECO:0000256" key="1">
    <source>
        <dbReference type="ARBA" id="ARBA00003618"/>
    </source>
</evidence>
<dbReference type="PIRSF" id="PIRSF003128">
    <property type="entry name" value="RecN"/>
    <property type="match status" value="1"/>
</dbReference>
<comment type="caution">
    <text evidence="12">The sequence shown here is derived from an EMBL/GenBank/DDBJ whole genome shotgun (WGS) entry which is preliminary data.</text>
</comment>
<accession>A0ABT8F7Y2</accession>
<dbReference type="PANTHER" id="PTHR11059">
    <property type="entry name" value="DNA REPAIR PROTEIN RECN"/>
    <property type="match status" value="1"/>
</dbReference>
<dbReference type="InterPro" id="IPR003395">
    <property type="entry name" value="RecF/RecN/SMC_N"/>
</dbReference>
<dbReference type="SUPFAM" id="SSF52540">
    <property type="entry name" value="P-loop containing nucleoside triphosphate hydrolases"/>
    <property type="match status" value="2"/>
</dbReference>
<evidence type="ECO:0000256" key="8">
    <source>
        <dbReference type="ARBA" id="ARBA00033408"/>
    </source>
</evidence>
<evidence type="ECO:0000256" key="5">
    <source>
        <dbReference type="ARBA" id="ARBA00022763"/>
    </source>
</evidence>
<dbReference type="RefSeq" id="WP_320005098.1">
    <property type="nucleotide sequence ID" value="NZ_JAUHJS010000007.1"/>
</dbReference>
<evidence type="ECO:0000256" key="9">
    <source>
        <dbReference type="PIRNR" id="PIRNR003128"/>
    </source>
</evidence>
<evidence type="ECO:0000259" key="11">
    <source>
        <dbReference type="Pfam" id="PF02463"/>
    </source>
</evidence>
<protein>
    <recommendedName>
        <fullName evidence="3 9">DNA repair protein RecN</fullName>
    </recommendedName>
    <alternativeName>
        <fullName evidence="8 9">Recombination protein N</fullName>
    </alternativeName>
</protein>
<dbReference type="Proteomes" id="UP001168552">
    <property type="component" value="Unassembled WGS sequence"/>
</dbReference>
<dbReference type="CDD" id="cd03241">
    <property type="entry name" value="ABC_RecN"/>
    <property type="match status" value="2"/>
</dbReference>
<evidence type="ECO:0000256" key="4">
    <source>
        <dbReference type="ARBA" id="ARBA00022741"/>
    </source>
</evidence>
<keyword evidence="6" id="KW-0067">ATP-binding</keyword>
<dbReference type="Pfam" id="PF02463">
    <property type="entry name" value="SMC_N"/>
    <property type="match status" value="1"/>
</dbReference>
<proteinExistence type="inferred from homology"/>